<keyword evidence="3" id="KW-1185">Reference proteome</keyword>
<proteinExistence type="predicted"/>
<accession>A0A1H9LH15</accession>
<dbReference type="AlphaFoldDB" id="A0A1H9LH15"/>
<feature type="compositionally biased region" description="Low complexity" evidence="1">
    <location>
        <begin position="32"/>
        <end position="49"/>
    </location>
</feature>
<dbReference type="OrthoDB" id="379035at2157"/>
<evidence type="ECO:0000256" key="1">
    <source>
        <dbReference type="SAM" id="MobiDB-lite"/>
    </source>
</evidence>
<evidence type="ECO:0000313" key="3">
    <source>
        <dbReference type="Proteomes" id="UP000199114"/>
    </source>
</evidence>
<feature type="region of interest" description="Disordered" evidence="1">
    <location>
        <begin position="31"/>
        <end position="59"/>
    </location>
</feature>
<dbReference type="RefSeq" id="WP_139210900.1">
    <property type="nucleotide sequence ID" value="NZ_FOFD01000004.1"/>
</dbReference>
<reference evidence="3" key="1">
    <citation type="submission" date="2016-10" db="EMBL/GenBank/DDBJ databases">
        <authorList>
            <person name="Varghese N."/>
            <person name="Submissions S."/>
        </authorList>
    </citation>
    <scope>NUCLEOTIDE SEQUENCE [LARGE SCALE GENOMIC DNA]</scope>
    <source>
        <strain evidence="3">DSM 25055</strain>
    </source>
</reference>
<organism evidence="2 3">
    <name type="scientific">Natrinema salaciae</name>
    <dbReference type="NCBI Taxonomy" id="1186196"/>
    <lineage>
        <taxon>Archaea</taxon>
        <taxon>Methanobacteriati</taxon>
        <taxon>Methanobacteriota</taxon>
        <taxon>Stenosarchaea group</taxon>
        <taxon>Halobacteria</taxon>
        <taxon>Halobacteriales</taxon>
        <taxon>Natrialbaceae</taxon>
        <taxon>Natrinema</taxon>
    </lineage>
</organism>
<dbReference type="EMBL" id="FOFD01000004">
    <property type="protein sequence ID" value="SER10781.1"/>
    <property type="molecule type" value="Genomic_DNA"/>
</dbReference>
<protein>
    <submittedName>
        <fullName evidence="2">Uncharacterized protein</fullName>
    </submittedName>
</protein>
<evidence type="ECO:0000313" key="2">
    <source>
        <dbReference type="EMBL" id="SER10781.1"/>
    </source>
</evidence>
<dbReference type="Proteomes" id="UP000199114">
    <property type="component" value="Unassembled WGS sequence"/>
</dbReference>
<name>A0A1H9LH15_9EURY</name>
<sequence length="270" mass="29213">MEYKNTVSRRSILQKSVFASTVLTSIGSITNSVSATDTSPSDDSVSPTSRMPGGGGGVPIIDTTSEGEYTSHTMEKAEAAEAELAIGSAVTASPYTNPPAPVFVNWATHVTDAVGIKKIDDLEVKVTIKDYLSYNDQWRFLDPYASMEDAPQEEGFVDAFGVSVGYMGVGFGVSFSVDGDQQSIDRQEKEITYNFGQVVDAESHESGSNTGWLKFNVNNPVYSNVDYPKCTVRVEVSGTFNYNAPCPGWYCHGEKNTLSCSETFAIDFSN</sequence>
<gene>
    <name evidence="2" type="ORF">SAMN04489841_2967</name>
</gene>